<dbReference type="Pfam" id="PF00251">
    <property type="entry name" value="Glyco_hydro_32N"/>
    <property type="match status" value="1"/>
</dbReference>
<dbReference type="RefSeq" id="WP_182516958.1">
    <property type="nucleotide sequence ID" value="NZ_JACGXP010000006.1"/>
</dbReference>
<dbReference type="InterPro" id="IPR001362">
    <property type="entry name" value="Glyco_hydro_32"/>
</dbReference>
<evidence type="ECO:0000256" key="1">
    <source>
        <dbReference type="ARBA" id="ARBA00009902"/>
    </source>
</evidence>
<organism evidence="6 7">
    <name type="scientific">Curtobacterium pusillum</name>
    <dbReference type="NCBI Taxonomy" id="69373"/>
    <lineage>
        <taxon>Bacteria</taxon>
        <taxon>Bacillati</taxon>
        <taxon>Actinomycetota</taxon>
        <taxon>Actinomycetes</taxon>
        <taxon>Micrococcales</taxon>
        <taxon>Microbacteriaceae</taxon>
        <taxon>Curtobacterium</taxon>
    </lineage>
</organism>
<dbReference type="InterPro" id="IPR013148">
    <property type="entry name" value="Glyco_hydro_32_N"/>
</dbReference>
<dbReference type="InterPro" id="IPR051214">
    <property type="entry name" value="GH32_Enzymes"/>
</dbReference>
<dbReference type="GO" id="GO:0005975">
    <property type="term" value="P:carbohydrate metabolic process"/>
    <property type="evidence" value="ECO:0007669"/>
    <property type="project" value="InterPro"/>
</dbReference>
<dbReference type="SUPFAM" id="SSF49899">
    <property type="entry name" value="Concanavalin A-like lectins/glucanases"/>
    <property type="match status" value="1"/>
</dbReference>
<dbReference type="AlphaFoldDB" id="A0AAW3TBX0"/>
<dbReference type="EC" id="3.2.1.26" evidence="2"/>
<dbReference type="PANTHER" id="PTHR43101:SF1">
    <property type="entry name" value="BETA-FRUCTOSIDASE"/>
    <property type="match status" value="1"/>
</dbReference>
<dbReference type="PANTHER" id="PTHR43101">
    <property type="entry name" value="BETA-FRUCTOSIDASE"/>
    <property type="match status" value="1"/>
</dbReference>
<evidence type="ECO:0000256" key="2">
    <source>
        <dbReference type="ARBA" id="ARBA00012758"/>
    </source>
</evidence>
<dbReference type="InterPro" id="IPR023296">
    <property type="entry name" value="Glyco_hydro_beta-prop_sf"/>
</dbReference>
<dbReference type="CDD" id="cd08995">
    <property type="entry name" value="GH32_EcAec43-like"/>
    <property type="match status" value="1"/>
</dbReference>
<dbReference type="EMBL" id="JACGXP010000006">
    <property type="protein sequence ID" value="MBA8992035.1"/>
    <property type="molecule type" value="Genomic_DNA"/>
</dbReference>
<feature type="domain" description="Glycosyl hydrolase family 32 N-terminal" evidence="5">
    <location>
        <begin position="17"/>
        <end position="285"/>
    </location>
</feature>
<evidence type="ECO:0000313" key="7">
    <source>
        <dbReference type="Proteomes" id="UP000590225"/>
    </source>
</evidence>
<name>A0AAW3TBX0_9MICO</name>
<dbReference type="InterPro" id="IPR013320">
    <property type="entry name" value="ConA-like_dom_sf"/>
</dbReference>
<sequence length="481" mass="53778">MPDIYYQHPNTWFGDCMPIHHDGAFYLFHQRDLRNPGPLPDCEPFGWALARTTDFVTYEDLGDAIVRGGDHDQDQFIYAGSVIRVADKFVAMYTGYNRDHFEAEGKPSQVLMIAESDDLINWTKTNKAVVAPQDGYDPDDWRDPWVIWDGDNSQYLMILGARKAGPKAQATGCTVAFTSTDLENWTFEGDFWAPGLYTMHEMPDLYREGEWWYHLVTEYSEKSKTIYRRSRSLRGPWEAPADDAFDGRAYYAARSVSDGEHRYLVGWVPTRWDNDDTKGWQWGGTLVVHEVVHRADGTLGTKAPDTVHEHLTQHTVSTVPGFTLDRTDGLIERVIADSLPTTALISTTVRAEPGTRSIAIRFGEDPETQAGYQFLLRPADGRLEFDKRPNWPWGQFDNRDLDRPLQVNDGAEHTLTLIIDDSIATLYVDDVALNVRFNAPLGTQFAIDVTDGAVAVGDVIISTSSSLAAAALASAAGATTA</sequence>
<dbReference type="SMART" id="SM00640">
    <property type="entry name" value="Glyco_32"/>
    <property type="match status" value="1"/>
</dbReference>
<dbReference type="SUPFAM" id="SSF75005">
    <property type="entry name" value="Arabinanase/levansucrase/invertase"/>
    <property type="match status" value="1"/>
</dbReference>
<comment type="similarity">
    <text evidence="1">Belongs to the glycosyl hydrolase 32 family.</text>
</comment>
<reference evidence="6 7" key="1">
    <citation type="submission" date="2020-07" db="EMBL/GenBank/DDBJ databases">
        <title>Above-ground endophytic microbial communities from plants in different locations in the United States.</title>
        <authorList>
            <person name="Frank C."/>
        </authorList>
    </citation>
    <scope>NUCLEOTIDE SEQUENCE [LARGE SCALE GENOMIC DNA]</scope>
    <source>
        <strain evidence="6 7">WPL5_2</strain>
    </source>
</reference>
<keyword evidence="4 6" id="KW-0326">Glycosidase</keyword>
<accession>A0AAW3TBX0</accession>
<evidence type="ECO:0000256" key="4">
    <source>
        <dbReference type="ARBA" id="ARBA00023295"/>
    </source>
</evidence>
<protein>
    <recommendedName>
        <fullName evidence="2">beta-fructofuranosidase</fullName>
        <ecNumber evidence="2">3.2.1.26</ecNumber>
    </recommendedName>
</protein>
<evidence type="ECO:0000259" key="5">
    <source>
        <dbReference type="Pfam" id="PF00251"/>
    </source>
</evidence>
<evidence type="ECO:0000313" key="6">
    <source>
        <dbReference type="EMBL" id="MBA8992035.1"/>
    </source>
</evidence>
<dbReference type="Proteomes" id="UP000590225">
    <property type="component" value="Unassembled WGS sequence"/>
</dbReference>
<gene>
    <name evidence="6" type="ORF">FHW23_003322</name>
</gene>
<proteinExistence type="inferred from homology"/>
<dbReference type="Gene3D" id="2.60.120.560">
    <property type="entry name" value="Exo-inulinase, domain 1"/>
    <property type="match status" value="1"/>
</dbReference>
<comment type="caution">
    <text evidence="6">The sequence shown here is derived from an EMBL/GenBank/DDBJ whole genome shotgun (WGS) entry which is preliminary data.</text>
</comment>
<keyword evidence="3 6" id="KW-0378">Hydrolase</keyword>
<dbReference type="GO" id="GO:0004564">
    <property type="term" value="F:beta-fructofuranosidase activity"/>
    <property type="evidence" value="ECO:0007669"/>
    <property type="project" value="UniProtKB-EC"/>
</dbReference>
<evidence type="ECO:0000256" key="3">
    <source>
        <dbReference type="ARBA" id="ARBA00022801"/>
    </source>
</evidence>
<dbReference type="Gene3D" id="2.115.10.20">
    <property type="entry name" value="Glycosyl hydrolase domain, family 43"/>
    <property type="match status" value="1"/>
</dbReference>